<keyword evidence="4 8" id="KW-0276">Fatty acid metabolism</keyword>
<comment type="similarity">
    <text evidence="8">Belongs to the P-Pant transferase superfamily. AcpS family.</text>
</comment>
<keyword evidence="11" id="KW-1185">Reference proteome</keyword>
<keyword evidence="8" id="KW-0963">Cytoplasm</keyword>
<dbReference type="Pfam" id="PF01648">
    <property type="entry name" value="ACPS"/>
    <property type="match status" value="1"/>
</dbReference>
<keyword evidence="1 8" id="KW-0444">Lipid biosynthesis</keyword>
<gene>
    <name evidence="8 10" type="primary">acpS</name>
    <name evidence="10" type="ORF">ACFSAH_14490</name>
</gene>
<organism evidence="10 11">
    <name type="scientific">Pseudopedobacter beijingensis</name>
    <dbReference type="NCBI Taxonomy" id="1207056"/>
    <lineage>
        <taxon>Bacteria</taxon>
        <taxon>Pseudomonadati</taxon>
        <taxon>Bacteroidota</taxon>
        <taxon>Sphingobacteriia</taxon>
        <taxon>Sphingobacteriales</taxon>
        <taxon>Sphingobacteriaceae</taxon>
        <taxon>Pseudopedobacter</taxon>
    </lineage>
</organism>
<feature type="binding site" evidence="8">
    <location>
        <position position="56"/>
    </location>
    <ligand>
        <name>Mg(2+)</name>
        <dbReference type="ChEBI" id="CHEBI:18420"/>
    </ligand>
</feature>
<dbReference type="NCBIfam" id="TIGR00516">
    <property type="entry name" value="acpS"/>
    <property type="match status" value="1"/>
</dbReference>
<keyword evidence="7 8" id="KW-0275">Fatty acid biosynthesis</keyword>
<evidence type="ECO:0000256" key="4">
    <source>
        <dbReference type="ARBA" id="ARBA00022832"/>
    </source>
</evidence>
<dbReference type="InterPro" id="IPR037143">
    <property type="entry name" value="4-PPantetheinyl_Trfase_dom_sf"/>
</dbReference>
<comment type="catalytic activity">
    <reaction evidence="8">
        <text>apo-[ACP] + CoA = holo-[ACP] + adenosine 3',5'-bisphosphate + H(+)</text>
        <dbReference type="Rhea" id="RHEA:12068"/>
        <dbReference type="Rhea" id="RHEA-COMP:9685"/>
        <dbReference type="Rhea" id="RHEA-COMP:9690"/>
        <dbReference type="ChEBI" id="CHEBI:15378"/>
        <dbReference type="ChEBI" id="CHEBI:29999"/>
        <dbReference type="ChEBI" id="CHEBI:57287"/>
        <dbReference type="ChEBI" id="CHEBI:58343"/>
        <dbReference type="ChEBI" id="CHEBI:64479"/>
        <dbReference type="EC" id="2.7.8.7"/>
    </reaction>
</comment>
<comment type="cofactor">
    <cofactor evidence="8">
        <name>Mg(2+)</name>
        <dbReference type="ChEBI" id="CHEBI:18420"/>
    </cofactor>
</comment>
<evidence type="ECO:0000256" key="5">
    <source>
        <dbReference type="ARBA" id="ARBA00022842"/>
    </source>
</evidence>
<dbReference type="InterPro" id="IPR004568">
    <property type="entry name" value="Ppantetheine-prot_Trfase_dom"/>
</dbReference>
<accession>A0ABW4IGE9</accession>
<evidence type="ECO:0000256" key="6">
    <source>
        <dbReference type="ARBA" id="ARBA00023098"/>
    </source>
</evidence>
<evidence type="ECO:0000313" key="11">
    <source>
        <dbReference type="Proteomes" id="UP001597118"/>
    </source>
</evidence>
<dbReference type="GO" id="GO:0008897">
    <property type="term" value="F:holo-[acyl-carrier-protein] synthase activity"/>
    <property type="evidence" value="ECO:0007669"/>
    <property type="project" value="UniProtKB-EC"/>
</dbReference>
<dbReference type="InterPro" id="IPR002582">
    <property type="entry name" value="ACPS"/>
</dbReference>
<dbReference type="SUPFAM" id="SSF56214">
    <property type="entry name" value="4'-phosphopantetheinyl transferase"/>
    <property type="match status" value="1"/>
</dbReference>
<keyword evidence="3 8" id="KW-0479">Metal-binding</keyword>
<keyword evidence="2 8" id="KW-0808">Transferase</keyword>
<sequence length="124" mass="13951">MIVSIGTDLVEHQTSEKLNWKNDVNTLKRIFSSEEIQLFLNEKCVKFLSGRFAAKEAILKCLFTGMEDGISLTDIQILRLANGKPIIKLSGKPLQLSQNLGIKKWHISLTHSPHFSQAFIIAES</sequence>
<reference evidence="11" key="1">
    <citation type="journal article" date="2019" name="Int. J. Syst. Evol. Microbiol.">
        <title>The Global Catalogue of Microorganisms (GCM) 10K type strain sequencing project: providing services to taxonomists for standard genome sequencing and annotation.</title>
        <authorList>
            <consortium name="The Broad Institute Genomics Platform"/>
            <consortium name="The Broad Institute Genome Sequencing Center for Infectious Disease"/>
            <person name="Wu L."/>
            <person name="Ma J."/>
        </authorList>
    </citation>
    <scope>NUCLEOTIDE SEQUENCE [LARGE SCALE GENOMIC DNA]</scope>
    <source>
        <strain evidence="11">CCUG 53762</strain>
    </source>
</reference>
<protein>
    <recommendedName>
        <fullName evidence="8">Holo-[acyl-carrier-protein] synthase</fullName>
        <shortName evidence="8">Holo-ACP synthase</shortName>
        <ecNumber evidence="8">2.7.8.7</ecNumber>
    </recommendedName>
    <alternativeName>
        <fullName evidence="8">4'-phosphopantetheinyl transferase AcpS</fullName>
    </alternativeName>
</protein>
<dbReference type="Proteomes" id="UP001597118">
    <property type="component" value="Unassembled WGS sequence"/>
</dbReference>
<evidence type="ECO:0000256" key="1">
    <source>
        <dbReference type="ARBA" id="ARBA00022516"/>
    </source>
</evidence>
<feature type="binding site" evidence="8">
    <location>
        <position position="8"/>
    </location>
    <ligand>
        <name>Mg(2+)</name>
        <dbReference type="ChEBI" id="CHEBI:18420"/>
    </ligand>
</feature>
<dbReference type="HAMAP" id="MF_00101">
    <property type="entry name" value="AcpS"/>
    <property type="match status" value="1"/>
</dbReference>
<comment type="caution">
    <text evidence="10">The sequence shown here is derived from an EMBL/GenBank/DDBJ whole genome shotgun (WGS) entry which is preliminary data.</text>
</comment>
<comment type="function">
    <text evidence="8">Transfers the 4'-phosphopantetheine moiety from coenzyme A to a Ser of acyl-carrier-protein.</text>
</comment>
<dbReference type="Gene3D" id="3.90.470.20">
    <property type="entry name" value="4'-phosphopantetheinyl transferase domain"/>
    <property type="match status" value="1"/>
</dbReference>
<evidence type="ECO:0000256" key="2">
    <source>
        <dbReference type="ARBA" id="ARBA00022679"/>
    </source>
</evidence>
<evidence type="ECO:0000256" key="8">
    <source>
        <dbReference type="HAMAP-Rule" id="MF_00101"/>
    </source>
</evidence>
<dbReference type="EC" id="2.7.8.7" evidence="8"/>
<comment type="subcellular location">
    <subcellularLocation>
        <location evidence="8">Cytoplasm</location>
    </subcellularLocation>
</comment>
<dbReference type="InterPro" id="IPR008278">
    <property type="entry name" value="4-PPantetheinyl_Trfase_dom"/>
</dbReference>
<evidence type="ECO:0000256" key="3">
    <source>
        <dbReference type="ARBA" id="ARBA00022723"/>
    </source>
</evidence>
<dbReference type="NCBIfam" id="TIGR00556">
    <property type="entry name" value="pantethn_trn"/>
    <property type="match status" value="1"/>
</dbReference>
<dbReference type="EMBL" id="JBHUDG010000040">
    <property type="protein sequence ID" value="MFD1631082.1"/>
    <property type="molecule type" value="Genomic_DNA"/>
</dbReference>
<evidence type="ECO:0000256" key="7">
    <source>
        <dbReference type="ARBA" id="ARBA00023160"/>
    </source>
</evidence>
<dbReference type="RefSeq" id="WP_379663453.1">
    <property type="nucleotide sequence ID" value="NZ_JBHUDG010000040.1"/>
</dbReference>
<keyword evidence="5 8" id="KW-0460">Magnesium</keyword>
<keyword evidence="6 8" id="KW-0443">Lipid metabolism</keyword>
<evidence type="ECO:0000259" key="9">
    <source>
        <dbReference type="Pfam" id="PF01648"/>
    </source>
</evidence>
<evidence type="ECO:0000313" key="10">
    <source>
        <dbReference type="EMBL" id="MFD1631082.1"/>
    </source>
</evidence>
<name>A0ABW4IGE9_9SPHI</name>
<proteinExistence type="inferred from homology"/>
<feature type="domain" description="4'-phosphopantetheinyl transferase" evidence="9">
    <location>
        <begin position="4"/>
        <end position="103"/>
    </location>
</feature>